<feature type="domain" description="Gcp-like" evidence="1">
    <location>
        <begin position="31"/>
        <end position="94"/>
    </location>
</feature>
<protein>
    <submittedName>
        <fullName evidence="2">tRNA (Adenosine(37)-N6)-threonylcarbamoyltransferase complex dimerization subunit type 1 TsaB</fullName>
    </submittedName>
</protein>
<comment type="caution">
    <text evidence="2">The sequence shown here is derived from an EMBL/GenBank/DDBJ whole genome shotgun (WGS) entry which is preliminary data.</text>
</comment>
<dbReference type="SUPFAM" id="SSF53067">
    <property type="entry name" value="Actin-like ATPase domain"/>
    <property type="match status" value="1"/>
</dbReference>
<dbReference type="Gene3D" id="3.30.420.40">
    <property type="match status" value="1"/>
</dbReference>
<sequence>MILVINTADAKKVFIALVKNGQVVLKNNFLAHHRQSETLLSAIEKILKTAKTTSQKLRGIIVALGPGPFTALRIGIVIANTLSYALQIPAAGVKLTGLETEDDFIQAGLAELKGKRGVSILTPFYGQPPNITKSKQLKDNS</sequence>
<keyword evidence="2" id="KW-0808">Transferase</keyword>
<dbReference type="Pfam" id="PF00814">
    <property type="entry name" value="TsaD"/>
    <property type="match status" value="1"/>
</dbReference>
<dbReference type="Proteomes" id="UP000178240">
    <property type="component" value="Unassembled WGS sequence"/>
</dbReference>
<dbReference type="InterPro" id="IPR022496">
    <property type="entry name" value="T6A_TsaB"/>
</dbReference>
<dbReference type="AlphaFoldDB" id="A0A1G1Y0R9"/>
<dbReference type="GO" id="GO:0016740">
    <property type="term" value="F:transferase activity"/>
    <property type="evidence" value="ECO:0007669"/>
    <property type="project" value="UniProtKB-KW"/>
</dbReference>
<dbReference type="GO" id="GO:0002949">
    <property type="term" value="P:tRNA threonylcarbamoyladenosine modification"/>
    <property type="evidence" value="ECO:0007669"/>
    <property type="project" value="InterPro"/>
</dbReference>
<dbReference type="InterPro" id="IPR000905">
    <property type="entry name" value="Gcp-like_dom"/>
</dbReference>
<dbReference type="EMBL" id="MHIE01000021">
    <property type="protein sequence ID" value="OGY45400.1"/>
    <property type="molecule type" value="Genomic_DNA"/>
</dbReference>
<accession>A0A1G1Y0R9</accession>
<dbReference type="STRING" id="1797535.A2744_04315"/>
<proteinExistence type="predicted"/>
<dbReference type="NCBIfam" id="TIGR03725">
    <property type="entry name" value="T6A_YeaZ"/>
    <property type="match status" value="1"/>
</dbReference>
<gene>
    <name evidence="2" type="ORF">A2744_04315</name>
</gene>
<evidence type="ECO:0000313" key="2">
    <source>
        <dbReference type="EMBL" id="OGY45400.1"/>
    </source>
</evidence>
<evidence type="ECO:0000313" key="3">
    <source>
        <dbReference type="Proteomes" id="UP000178240"/>
    </source>
</evidence>
<dbReference type="InterPro" id="IPR043129">
    <property type="entry name" value="ATPase_NBD"/>
</dbReference>
<reference evidence="2 3" key="1">
    <citation type="journal article" date="2016" name="Nat. Commun.">
        <title>Thousands of microbial genomes shed light on interconnected biogeochemical processes in an aquifer system.</title>
        <authorList>
            <person name="Anantharaman K."/>
            <person name="Brown C.T."/>
            <person name="Hug L.A."/>
            <person name="Sharon I."/>
            <person name="Castelle C.J."/>
            <person name="Probst A.J."/>
            <person name="Thomas B.C."/>
            <person name="Singh A."/>
            <person name="Wilkins M.J."/>
            <person name="Karaoz U."/>
            <person name="Brodie E.L."/>
            <person name="Williams K.H."/>
            <person name="Hubbard S.S."/>
            <person name="Banfield J.F."/>
        </authorList>
    </citation>
    <scope>NUCLEOTIDE SEQUENCE [LARGE SCALE GENOMIC DNA]</scope>
</reference>
<evidence type="ECO:0000259" key="1">
    <source>
        <dbReference type="Pfam" id="PF00814"/>
    </source>
</evidence>
<name>A0A1G1Y0R9_9BACT</name>
<organism evidence="2 3">
    <name type="scientific">Candidatus Buchananbacteria bacterium RIFCSPHIGHO2_01_FULL_44_11</name>
    <dbReference type="NCBI Taxonomy" id="1797535"/>
    <lineage>
        <taxon>Bacteria</taxon>
        <taxon>Candidatus Buchananiibacteriota</taxon>
    </lineage>
</organism>